<dbReference type="PROSITE" id="PS50164">
    <property type="entry name" value="GIY_YIG"/>
    <property type="match status" value="1"/>
</dbReference>
<dbReference type="KEGG" id="vg:26634529"/>
<evidence type="ECO:0000313" key="5">
    <source>
        <dbReference type="Proteomes" id="UP000202583"/>
    </source>
</evidence>
<evidence type="ECO:0000256" key="1">
    <source>
        <dbReference type="ARBA" id="ARBA00001946"/>
    </source>
</evidence>
<dbReference type="Gene3D" id="3.40.1440.10">
    <property type="entry name" value="GIY-YIG endonuclease"/>
    <property type="match status" value="1"/>
</dbReference>
<evidence type="ECO:0000259" key="3">
    <source>
        <dbReference type="PROSITE" id="PS50164"/>
    </source>
</evidence>
<dbReference type="EMBL" id="AP014927">
    <property type="protein sequence ID" value="BAS04860.1"/>
    <property type="molecule type" value="Genomic_DNA"/>
</dbReference>
<proteinExistence type="predicted"/>
<protein>
    <submittedName>
        <fullName evidence="4">Putative GIY-YIG type nuclease</fullName>
    </submittedName>
</protein>
<name>A0A0K2QQJ3_9CAUD</name>
<evidence type="ECO:0000313" key="4">
    <source>
        <dbReference type="EMBL" id="BAS04860.1"/>
    </source>
</evidence>
<keyword evidence="2" id="KW-0460">Magnesium</keyword>
<dbReference type="Proteomes" id="UP000202583">
    <property type="component" value="Segment"/>
</dbReference>
<dbReference type="InterPro" id="IPR000305">
    <property type="entry name" value="GIY-YIG_endonuc"/>
</dbReference>
<dbReference type="GeneID" id="26634529"/>
<sequence length="305" mass="35316">MLQVAQDVNLSLWDAAGFFRLLDCWQNDEIETYRQYNDSLMGTRYTFREINRREDTAGVYILYFRQNGKFYIGSARSLMRRLADHESKIRNGKHPNAKLLNAYKNNYDRLPDVFYILTDSDPLARQVEQRLIDLVFMDACCLNQRTMVEEYRPATEDTRKKLQEGAKRQWGDPDFKKKISEIYADPKHKAKRIANGKKLTEDPEYMKKLSDASKKLWEDPEYAEKIRQSGSAVWKEEGFKERHKAAMQAKHSDPEYRANATRGLAASNAARQKPVTIGGVQYPHAKAAAQALGMSETSVRRKCDK</sequence>
<accession>A0A0K2QQJ3</accession>
<comment type="cofactor">
    <cofactor evidence="1">
        <name>Mg(2+)</name>
        <dbReference type="ChEBI" id="CHEBI:18420"/>
    </cofactor>
</comment>
<dbReference type="RefSeq" id="YP_009207872.1">
    <property type="nucleotide sequence ID" value="NC_028899.1"/>
</dbReference>
<evidence type="ECO:0000256" key="2">
    <source>
        <dbReference type="ARBA" id="ARBA00022842"/>
    </source>
</evidence>
<organism evidence="4 5">
    <name type="scientific">Ralstonia phage RSF1</name>
    <dbReference type="NCBI Taxonomy" id="1689679"/>
    <lineage>
        <taxon>Viruses</taxon>
        <taxon>Duplodnaviria</taxon>
        <taxon>Heunggongvirae</taxon>
        <taxon>Uroviricota</taxon>
        <taxon>Caudoviricetes</taxon>
        <taxon>Chimalliviridae</taxon>
        <taxon>Chiangmaivirus</taxon>
        <taxon>Chiangmaivirus RSF1</taxon>
    </lineage>
</organism>
<feature type="domain" description="GIY-YIG" evidence="3">
    <location>
        <begin position="55"/>
        <end position="142"/>
    </location>
</feature>
<reference evidence="4 5" key="1">
    <citation type="submission" date="2015-07" db="EMBL/GenBank/DDBJ databases">
        <title>Two Asian jumbo phage RSL2 and RSF1 infecting the phytopathogen Ralstonia solanacearum share common features related to the phi-KZ-like phages.</title>
        <authorList>
            <person name="Kawasaki T."/>
            <person name="Fujie M."/>
            <person name="Chatchawankanphanich O."/>
            <person name="Ogata H."/>
            <person name="Yamada T."/>
        </authorList>
    </citation>
    <scope>NUCLEOTIDE SEQUENCE [LARGE SCALE GENOMIC DNA]</scope>
    <source>
        <strain evidence="4 5">RSF1</strain>
    </source>
</reference>
<dbReference type="SMART" id="SM00465">
    <property type="entry name" value="GIYc"/>
    <property type="match status" value="1"/>
</dbReference>
<dbReference type="Pfam" id="PF01541">
    <property type="entry name" value="GIY-YIG"/>
    <property type="match status" value="1"/>
</dbReference>
<dbReference type="InterPro" id="IPR035901">
    <property type="entry name" value="GIY-YIG_endonuc_sf"/>
</dbReference>
<keyword evidence="5" id="KW-1185">Reference proteome</keyword>
<dbReference type="SUPFAM" id="SSF82771">
    <property type="entry name" value="GIY-YIG endonuclease"/>
    <property type="match status" value="1"/>
</dbReference>